<dbReference type="SUPFAM" id="SSF52047">
    <property type="entry name" value="RNI-like"/>
    <property type="match status" value="1"/>
</dbReference>
<dbReference type="Proteomes" id="UP000799302">
    <property type="component" value="Unassembled WGS sequence"/>
</dbReference>
<proteinExistence type="predicted"/>
<evidence type="ECO:0000313" key="2">
    <source>
        <dbReference type="Proteomes" id="UP000799302"/>
    </source>
</evidence>
<evidence type="ECO:0000313" key="1">
    <source>
        <dbReference type="EMBL" id="KAF2669472.1"/>
    </source>
</evidence>
<organism evidence="1 2">
    <name type="scientific">Microthyrium microscopicum</name>
    <dbReference type="NCBI Taxonomy" id="703497"/>
    <lineage>
        <taxon>Eukaryota</taxon>
        <taxon>Fungi</taxon>
        <taxon>Dikarya</taxon>
        <taxon>Ascomycota</taxon>
        <taxon>Pezizomycotina</taxon>
        <taxon>Dothideomycetes</taxon>
        <taxon>Dothideomycetes incertae sedis</taxon>
        <taxon>Microthyriales</taxon>
        <taxon>Microthyriaceae</taxon>
        <taxon>Microthyrium</taxon>
    </lineage>
</organism>
<reference evidence="1" key="1">
    <citation type="journal article" date="2020" name="Stud. Mycol.">
        <title>101 Dothideomycetes genomes: a test case for predicting lifestyles and emergence of pathogens.</title>
        <authorList>
            <person name="Haridas S."/>
            <person name="Albert R."/>
            <person name="Binder M."/>
            <person name="Bloem J."/>
            <person name="Labutti K."/>
            <person name="Salamov A."/>
            <person name="Andreopoulos B."/>
            <person name="Baker S."/>
            <person name="Barry K."/>
            <person name="Bills G."/>
            <person name="Bluhm B."/>
            <person name="Cannon C."/>
            <person name="Castanera R."/>
            <person name="Culley D."/>
            <person name="Daum C."/>
            <person name="Ezra D."/>
            <person name="Gonzalez J."/>
            <person name="Henrissat B."/>
            <person name="Kuo A."/>
            <person name="Liang C."/>
            <person name="Lipzen A."/>
            <person name="Lutzoni F."/>
            <person name="Magnuson J."/>
            <person name="Mondo S."/>
            <person name="Nolan M."/>
            <person name="Ohm R."/>
            <person name="Pangilinan J."/>
            <person name="Park H.-J."/>
            <person name="Ramirez L."/>
            <person name="Alfaro M."/>
            <person name="Sun H."/>
            <person name="Tritt A."/>
            <person name="Yoshinaga Y."/>
            <person name="Zwiers L.-H."/>
            <person name="Turgeon B."/>
            <person name="Goodwin S."/>
            <person name="Spatafora J."/>
            <person name="Crous P."/>
            <person name="Grigoriev I."/>
        </authorList>
    </citation>
    <scope>NUCLEOTIDE SEQUENCE</scope>
    <source>
        <strain evidence="1">CBS 115976</strain>
    </source>
</reference>
<accession>A0A6A6UBC3</accession>
<name>A0A6A6UBC3_9PEZI</name>
<dbReference type="EMBL" id="MU004235">
    <property type="protein sequence ID" value="KAF2669472.1"/>
    <property type="molecule type" value="Genomic_DNA"/>
</dbReference>
<sequence length="470" mass="54537">MAGFQKLPRELLDMIFPMAGNCYHAEEPPPVDNHKLQLEVARRTPRFCSCQSNPKRSFKSMSHVSRWFLATTDFYWFYDFTFTIPYRTDVEFTSTGPCRTDLKDYWRLITNRVQPNCHMLRLHRALPVAGRPSLGLPAEVVQGFKHVKCLIIQGPLGSVTDPECRYNCQHWKSHYSIAQAEYDDILSLFKHLPKIRHLDVVHMQSSDGEALLNALGDALPKDQLQIYTFGAYESAYHGRQDCYSSRIPFLNQAKSLEKISILGNFQHRLISSVTDYANLTSLRLSWQSITHRLGQSGQVQFINYEFERFYLGPKLHTLILDFTQPRLEPMDAIEPSDIQLIQRLILAAHTLQATLKHIKIVYSPNVRVPSFISISQLPAVPNSTSVQGLPPHIRRDYPWARLRNLATDMANRAPQVSLTWNTPSMSEHAFVTICMGQLLQRHIWWRYNRRVDCWDYDFWKFFRTHLGLPT</sequence>
<keyword evidence="2" id="KW-1185">Reference proteome</keyword>
<protein>
    <submittedName>
        <fullName evidence="1">Uncharacterized protein</fullName>
    </submittedName>
</protein>
<gene>
    <name evidence="1" type="ORF">BT63DRAFT_261778</name>
</gene>
<dbReference type="AlphaFoldDB" id="A0A6A6UBC3"/>